<dbReference type="RefSeq" id="WP_143850024.1">
    <property type="nucleotide sequence ID" value="NZ_VLXZ01000012.1"/>
</dbReference>
<dbReference type="NCBIfam" id="NF045515">
    <property type="entry name" value="Glp_gephyrin"/>
    <property type="match status" value="1"/>
</dbReference>
<evidence type="ECO:0000259" key="14">
    <source>
        <dbReference type="SMART" id="SM00852"/>
    </source>
</evidence>
<keyword evidence="10 13" id="KW-0460">Magnesium</keyword>
<evidence type="ECO:0000256" key="4">
    <source>
        <dbReference type="ARBA" id="ARBA00010763"/>
    </source>
</evidence>
<reference evidence="15 16" key="1">
    <citation type="submission" date="2019-07" db="EMBL/GenBank/DDBJ databases">
        <authorList>
            <person name="Park Y.J."/>
            <person name="Jeong S.E."/>
            <person name="Jung H.S."/>
        </authorList>
    </citation>
    <scope>NUCLEOTIDE SEQUENCE [LARGE SCALE GENOMIC DNA]</scope>
    <source>
        <strain evidence="16">P16(2019)</strain>
    </source>
</reference>
<evidence type="ECO:0000256" key="12">
    <source>
        <dbReference type="ARBA" id="ARBA00047317"/>
    </source>
</evidence>
<dbReference type="SMART" id="SM00852">
    <property type="entry name" value="MoCF_biosynth"/>
    <property type="match status" value="1"/>
</dbReference>
<dbReference type="SUPFAM" id="SSF63867">
    <property type="entry name" value="MoeA C-terminal domain-like"/>
    <property type="match status" value="1"/>
</dbReference>
<evidence type="ECO:0000256" key="11">
    <source>
        <dbReference type="ARBA" id="ARBA00023150"/>
    </source>
</evidence>
<organism evidence="15 16">
    <name type="scientific">Alkalicoccobacillus porphyridii</name>
    <dbReference type="NCBI Taxonomy" id="2597270"/>
    <lineage>
        <taxon>Bacteria</taxon>
        <taxon>Bacillati</taxon>
        <taxon>Bacillota</taxon>
        <taxon>Bacilli</taxon>
        <taxon>Bacillales</taxon>
        <taxon>Bacillaceae</taxon>
        <taxon>Alkalicoccobacillus</taxon>
    </lineage>
</organism>
<dbReference type="Gene3D" id="3.90.105.10">
    <property type="entry name" value="Molybdopterin biosynthesis moea protein, domain 2"/>
    <property type="match status" value="1"/>
</dbReference>
<comment type="caution">
    <text evidence="15">The sequence shown here is derived from an EMBL/GenBank/DDBJ whole genome shotgun (WGS) entry which is preliminary data.</text>
</comment>
<dbReference type="InterPro" id="IPR036135">
    <property type="entry name" value="MoeA_linker/N_sf"/>
</dbReference>
<keyword evidence="16" id="KW-1185">Reference proteome</keyword>
<evidence type="ECO:0000256" key="2">
    <source>
        <dbReference type="ARBA" id="ARBA00002901"/>
    </source>
</evidence>
<evidence type="ECO:0000256" key="5">
    <source>
        <dbReference type="ARBA" id="ARBA00013269"/>
    </source>
</evidence>
<evidence type="ECO:0000256" key="7">
    <source>
        <dbReference type="ARBA" id="ARBA00022505"/>
    </source>
</evidence>
<dbReference type="GO" id="GO:0061599">
    <property type="term" value="F:molybdopterin molybdotransferase activity"/>
    <property type="evidence" value="ECO:0007669"/>
    <property type="project" value="UniProtKB-UniRule"/>
</dbReference>
<name>A0A553ZVA9_9BACI</name>
<comment type="cofactor">
    <cofactor evidence="1 13">
        <name>Mg(2+)</name>
        <dbReference type="ChEBI" id="CHEBI:18420"/>
    </cofactor>
</comment>
<dbReference type="InterPro" id="IPR001453">
    <property type="entry name" value="MoaB/Mog_dom"/>
</dbReference>
<gene>
    <name evidence="15" type="ORF">FN960_16845</name>
</gene>
<evidence type="ECO:0000256" key="1">
    <source>
        <dbReference type="ARBA" id="ARBA00001946"/>
    </source>
</evidence>
<dbReference type="Pfam" id="PF03453">
    <property type="entry name" value="MoeA_N"/>
    <property type="match status" value="1"/>
</dbReference>
<dbReference type="CDD" id="cd00887">
    <property type="entry name" value="MoeA"/>
    <property type="match status" value="1"/>
</dbReference>
<dbReference type="EC" id="2.10.1.1" evidence="5 13"/>
<evidence type="ECO:0000256" key="6">
    <source>
        <dbReference type="ARBA" id="ARBA00021108"/>
    </source>
</evidence>
<dbReference type="EMBL" id="VLXZ01000012">
    <property type="protein sequence ID" value="TSB45362.1"/>
    <property type="molecule type" value="Genomic_DNA"/>
</dbReference>
<dbReference type="Gene3D" id="2.170.190.11">
    <property type="entry name" value="Molybdopterin biosynthesis moea protein, domain 3"/>
    <property type="match status" value="1"/>
</dbReference>
<evidence type="ECO:0000256" key="10">
    <source>
        <dbReference type="ARBA" id="ARBA00022842"/>
    </source>
</evidence>
<keyword evidence="9 13" id="KW-0479">Metal-binding</keyword>
<dbReference type="NCBIfam" id="TIGR00177">
    <property type="entry name" value="molyb_syn"/>
    <property type="match status" value="1"/>
</dbReference>
<keyword evidence="8 13" id="KW-0808">Transferase</keyword>
<dbReference type="InterPro" id="IPR038987">
    <property type="entry name" value="MoeA-like"/>
</dbReference>
<dbReference type="OrthoDB" id="9804758at2"/>
<dbReference type="Gene3D" id="3.40.980.10">
    <property type="entry name" value="MoaB/Mog-like domain"/>
    <property type="match status" value="1"/>
</dbReference>
<dbReference type="GO" id="GO:0046872">
    <property type="term" value="F:metal ion binding"/>
    <property type="evidence" value="ECO:0007669"/>
    <property type="project" value="UniProtKB-UniRule"/>
</dbReference>
<dbReference type="AlphaFoldDB" id="A0A553ZVA9"/>
<dbReference type="GO" id="GO:0006777">
    <property type="term" value="P:Mo-molybdopterin cofactor biosynthetic process"/>
    <property type="evidence" value="ECO:0007669"/>
    <property type="project" value="UniProtKB-UniRule"/>
</dbReference>
<feature type="domain" description="MoaB/Mog" evidence="14">
    <location>
        <begin position="190"/>
        <end position="328"/>
    </location>
</feature>
<dbReference type="InterPro" id="IPR005111">
    <property type="entry name" value="MoeA_C_domain_IV"/>
</dbReference>
<dbReference type="Gene3D" id="2.40.340.10">
    <property type="entry name" value="MoeA, C-terminal, domain IV"/>
    <property type="match status" value="1"/>
</dbReference>
<evidence type="ECO:0000313" key="15">
    <source>
        <dbReference type="EMBL" id="TSB45362.1"/>
    </source>
</evidence>
<evidence type="ECO:0000313" key="16">
    <source>
        <dbReference type="Proteomes" id="UP000318521"/>
    </source>
</evidence>
<dbReference type="InterPro" id="IPR005110">
    <property type="entry name" value="MoeA_linker/N"/>
</dbReference>
<dbReference type="Pfam" id="PF00994">
    <property type="entry name" value="MoCF_biosynth"/>
    <property type="match status" value="1"/>
</dbReference>
<keyword evidence="11 13" id="KW-0501">Molybdenum cofactor biosynthesis</keyword>
<dbReference type="SUPFAM" id="SSF63882">
    <property type="entry name" value="MoeA N-terminal region -like"/>
    <property type="match status" value="1"/>
</dbReference>
<dbReference type="UniPathway" id="UPA00344"/>
<dbReference type="GO" id="GO:0005829">
    <property type="term" value="C:cytosol"/>
    <property type="evidence" value="ECO:0007669"/>
    <property type="project" value="TreeGrafter"/>
</dbReference>
<sequence>MLEKRTPIPVSQAVEKVMKAATHSHSSEQVHITKAYRRILAEDLLAKHPVPPFDRTPYDGFAIHSDDSQNASRENPVTLRVIETIGAGSVCEQPVQRGEAVRIMTGAMLPPECDAIVMLELADTFTEADEDYMTIKRHFPSGHNLSYKGEDVSEGTMLIEKGTIINPGTVALLATFGYEYVSVTIKPTIGVFATGSELLEVEDELEPGKIRNSNTQMLLAQIERAGAEAVYFGKLPDEFESCYSQIKEAAVKVDILITTGGVSVGDFDLLPEVYDKLNADILFNKIAMRPGSVTTVATWNDTLMFGLSGNPSACYVGFEVFVRPIIKTRMLSSTPHLSKAKAILSEDFSKANPFTRFVRGTLSYQGHHLHAAPSGFNKSNAVSSLAKTDVFIVLPGGTRGYTKGDLVDILILDTEEGSEWPWESLSSSK</sequence>
<dbReference type="Pfam" id="PF03454">
    <property type="entry name" value="MoeA_C"/>
    <property type="match status" value="1"/>
</dbReference>
<protein>
    <recommendedName>
        <fullName evidence="6 13">Molybdopterin molybdenumtransferase</fullName>
        <ecNumber evidence="5 13">2.10.1.1</ecNumber>
    </recommendedName>
</protein>
<evidence type="ECO:0000256" key="8">
    <source>
        <dbReference type="ARBA" id="ARBA00022679"/>
    </source>
</evidence>
<dbReference type="PANTHER" id="PTHR10192:SF5">
    <property type="entry name" value="GEPHYRIN"/>
    <property type="match status" value="1"/>
</dbReference>
<comment type="pathway">
    <text evidence="3 13">Cofactor biosynthesis; molybdopterin biosynthesis.</text>
</comment>
<evidence type="ECO:0000256" key="9">
    <source>
        <dbReference type="ARBA" id="ARBA00022723"/>
    </source>
</evidence>
<dbReference type="InterPro" id="IPR036425">
    <property type="entry name" value="MoaB/Mog-like_dom_sf"/>
</dbReference>
<comment type="function">
    <text evidence="2 13">Catalyzes the insertion of molybdate into adenylated molybdopterin with the concomitant release of AMP.</text>
</comment>
<evidence type="ECO:0000256" key="13">
    <source>
        <dbReference type="RuleBase" id="RU365090"/>
    </source>
</evidence>
<accession>A0A553ZVA9</accession>
<dbReference type="FunFam" id="2.170.190.11:FF:000001">
    <property type="entry name" value="Molybdopterin molybdenumtransferase"/>
    <property type="match status" value="1"/>
</dbReference>
<dbReference type="InterPro" id="IPR036688">
    <property type="entry name" value="MoeA_C_domain_IV_sf"/>
</dbReference>
<comment type="catalytic activity">
    <reaction evidence="12">
        <text>adenylyl-molybdopterin + molybdate = Mo-molybdopterin + AMP + H(+)</text>
        <dbReference type="Rhea" id="RHEA:35047"/>
        <dbReference type="ChEBI" id="CHEBI:15378"/>
        <dbReference type="ChEBI" id="CHEBI:36264"/>
        <dbReference type="ChEBI" id="CHEBI:62727"/>
        <dbReference type="ChEBI" id="CHEBI:71302"/>
        <dbReference type="ChEBI" id="CHEBI:456215"/>
        <dbReference type="EC" id="2.10.1.1"/>
    </reaction>
</comment>
<dbReference type="PANTHER" id="PTHR10192">
    <property type="entry name" value="MOLYBDOPTERIN BIOSYNTHESIS PROTEIN"/>
    <property type="match status" value="1"/>
</dbReference>
<evidence type="ECO:0000256" key="3">
    <source>
        <dbReference type="ARBA" id="ARBA00005046"/>
    </source>
</evidence>
<dbReference type="Proteomes" id="UP000318521">
    <property type="component" value="Unassembled WGS sequence"/>
</dbReference>
<proteinExistence type="inferred from homology"/>
<comment type="similarity">
    <text evidence="4 13">Belongs to the MoeA family.</text>
</comment>
<keyword evidence="7 13" id="KW-0500">Molybdenum</keyword>
<dbReference type="FunFam" id="3.40.980.10:FF:000004">
    <property type="entry name" value="Molybdopterin molybdenumtransferase"/>
    <property type="match status" value="1"/>
</dbReference>
<dbReference type="SUPFAM" id="SSF53218">
    <property type="entry name" value="Molybdenum cofactor biosynthesis proteins"/>
    <property type="match status" value="1"/>
</dbReference>